<sequence length="51" mass="6009">MAYRVEFRPAAQRIYDTLPLKAKLKLIAQDPVRSAIRERPVHALLPVRRQR</sequence>
<name>A0A132MXX8_9ACTN</name>
<keyword evidence="2" id="KW-1185">Reference proteome</keyword>
<accession>A0A132MXX8</accession>
<dbReference type="STRING" id="1469144.LI90_3629"/>
<evidence type="ECO:0000313" key="1">
    <source>
        <dbReference type="EMBL" id="KWX02586.1"/>
    </source>
</evidence>
<comment type="caution">
    <text evidence="1">The sequence shown here is derived from an EMBL/GenBank/DDBJ whole genome shotgun (WGS) entry which is preliminary data.</text>
</comment>
<dbReference type="Proteomes" id="UP000070188">
    <property type="component" value="Unassembled WGS sequence"/>
</dbReference>
<dbReference type="PATRIC" id="fig|1469144.10.peg.3892"/>
<dbReference type="AlphaFoldDB" id="A0A132MXX8"/>
<gene>
    <name evidence="1" type="ORF">LI90_3629</name>
</gene>
<organism evidence="1 2">
    <name type="scientific">Carbonactinospora thermoautotrophica</name>
    <dbReference type="NCBI Taxonomy" id="1469144"/>
    <lineage>
        <taxon>Bacteria</taxon>
        <taxon>Bacillati</taxon>
        <taxon>Actinomycetota</taxon>
        <taxon>Actinomycetes</taxon>
        <taxon>Kitasatosporales</taxon>
        <taxon>Carbonactinosporaceae</taxon>
        <taxon>Carbonactinospora</taxon>
    </lineage>
</organism>
<dbReference type="RefSeq" id="WP_158013539.1">
    <property type="nucleotide sequence ID" value="NZ_JYIK01000891.1"/>
</dbReference>
<reference evidence="2" key="1">
    <citation type="submission" date="2015-04" db="EMBL/GenBank/DDBJ databases">
        <title>Physiological reanalysis, assessment of diazotrophy, and genome sequences of multiple isolates of Streptomyces thermoautotrophicus.</title>
        <authorList>
            <person name="MacKellar D.C."/>
            <person name="Lieber L."/>
            <person name="Norman J."/>
            <person name="Bolger A."/>
            <person name="Tobin C."/>
            <person name="Murray J.W."/>
            <person name="Chang R."/>
            <person name="Ford T."/>
            <person name="Nguyen P.Q."/>
            <person name="Woodward J."/>
            <person name="Permingeat H."/>
            <person name="Joshi N.S."/>
            <person name="Silver P.A."/>
            <person name="Usadel B."/>
            <person name="Rutherford A.W."/>
            <person name="Friesen M."/>
            <person name="Prell J."/>
        </authorList>
    </citation>
    <scope>NUCLEOTIDE SEQUENCE [LARGE SCALE GENOMIC DNA]</scope>
    <source>
        <strain evidence="2">H1</strain>
    </source>
</reference>
<evidence type="ECO:0000313" key="2">
    <source>
        <dbReference type="Proteomes" id="UP000070188"/>
    </source>
</evidence>
<proteinExistence type="predicted"/>
<dbReference type="EMBL" id="LAXD01000001">
    <property type="protein sequence ID" value="KWX02586.1"/>
    <property type="molecule type" value="Genomic_DNA"/>
</dbReference>
<protein>
    <submittedName>
        <fullName evidence="1">Uncharacterized protein</fullName>
    </submittedName>
</protein>